<evidence type="ECO:0000256" key="4">
    <source>
        <dbReference type="ARBA" id="ARBA00023211"/>
    </source>
</evidence>
<dbReference type="EMBL" id="SGJP01000036">
    <property type="protein sequence ID" value="NFA61618.1"/>
    <property type="molecule type" value="Genomic_DNA"/>
</dbReference>
<comment type="similarity">
    <text evidence="1">Belongs to the metallo-dependent hydrolases superfamily. Adenine deaminase family.</text>
</comment>
<evidence type="ECO:0000313" key="8">
    <source>
        <dbReference type="EMBL" id="NFA61618.1"/>
    </source>
</evidence>
<comment type="catalytic activity">
    <reaction evidence="5">
        <text>adenine + H2O + H(+) = hypoxanthine + NH4(+)</text>
        <dbReference type="Rhea" id="RHEA:23688"/>
        <dbReference type="ChEBI" id="CHEBI:15377"/>
        <dbReference type="ChEBI" id="CHEBI:15378"/>
        <dbReference type="ChEBI" id="CHEBI:16708"/>
        <dbReference type="ChEBI" id="CHEBI:17368"/>
        <dbReference type="ChEBI" id="CHEBI:28938"/>
        <dbReference type="EC" id="3.5.4.2"/>
    </reaction>
</comment>
<dbReference type="Pfam" id="PF01979">
    <property type="entry name" value="Amidohydro_1"/>
    <property type="match status" value="1"/>
</dbReference>
<reference evidence="8 9" key="1">
    <citation type="submission" date="2019-02" db="EMBL/GenBank/DDBJ databases">
        <title>Genome sequencing of Clostridium botulinum clinical isolates.</title>
        <authorList>
            <person name="Brunt J."/>
            <person name="Van Vliet A.H.M."/>
            <person name="Stringer S.C."/>
            <person name="Grant K.A."/>
            <person name="Carter A.C."/>
            <person name="Peck M.W."/>
        </authorList>
    </citation>
    <scope>NUCLEOTIDE SEQUENCE [LARGE SCALE GENOMIC DNA]</scope>
    <source>
        <strain evidence="8 9">R1125/03</strain>
    </source>
</reference>
<dbReference type="InterPro" id="IPR006680">
    <property type="entry name" value="Amidohydro-rel"/>
</dbReference>
<sequence length="460" mass="50922">MINLSKNLPLDFYFMPSSCVPATHFESSGAKLESEDLLPLYNNEKVLGLSEVMNAPAVLNCDENMINKIWDAKEKGLVIDGHGAGFDETMINTYATANIVTDHECHNAQEVIDRLRRGMYVLIREGTVAKNLKDLIKVASIANSRRICICTDDKHIDDLIKNGSVNHSIRMCISYGLKPETAIQMCTLNPSECYNLKHKGAIAPGFIADFIILDDLEEFKIDSVYKNGKLVVKENKLLCNIEKKNIKQHIKNSIVLPSLNKDSFCIDLKDKSILNAIQIIPNKLESNHLKINIDDLKNKEKFVVDLEKDLIKIAVIERHNGTENIGLGVINGLNIKEGAIGTTIAHDSHNIILAGCNDEDMIFAANELKNIGGGIIVVKNKKVLASIQLEIGGLITGRDSKEVISGLDKLHEAVNEIAPDINFNPFLTLSFLSLPVIPVLKITDKGLFDVTKFKFIESAI</sequence>
<accession>A0A6M0T1G1</accession>
<dbReference type="InterPro" id="IPR006679">
    <property type="entry name" value="Adenine_deam"/>
</dbReference>
<dbReference type="PANTHER" id="PTHR11113">
    <property type="entry name" value="N-ACETYLGLUCOSAMINE-6-PHOSPHATE DEACETYLASE"/>
    <property type="match status" value="1"/>
</dbReference>
<dbReference type="InterPro" id="IPR032466">
    <property type="entry name" value="Metal_Hydrolase"/>
</dbReference>
<feature type="domain" description="Adenine deaminase C-terminal" evidence="7">
    <location>
        <begin position="298"/>
        <end position="454"/>
    </location>
</feature>
<evidence type="ECO:0000313" key="9">
    <source>
        <dbReference type="Proteomes" id="UP000473089"/>
    </source>
</evidence>
<dbReference type="PANTHER" id="PTHR11113:SF2">
    <property type="entry name" value="ADENINE DEAMINASE"/>
    <property type="match status" value="1"/>
</dbReference>
<dbReference type="AlphaFoldDB" id="A0A6M0T1G1"/>
<gene>
    <name evidence="8" type="primary">ade</name>
    <name evidence="8" type="ORF">EXM42_14870</name>
</gene>
<dbReference type="NCBIfam" id="TIGR01178">
    <property type="entry name" value="ade"/>
    <property type="match status" value="1"/>
</dbReference>
<dbReference type="SUPFAM" id="SSF51556">
    <property type="entry name" value="Metallo-dependent hydrolases"/>
    <property type="match status" value="1"/>
</dbReference>
<dbReference type="SUPFAM" id="SSF51338">
    <property type="entry name" value="Composite domain of metallo-dependent hydrolases"/>
    <property type="match status" value="1"/>
</dbReference>
<dbReference type="InterPro" id="IPR011059">
    <property type="entry name" value="Metal-dep_hydrolase_composite"/>
</dbReference>
<dbReference type="GO" id="GO:0000034">
    <property type="term" value="F:adenine deaminase activity"/>
    <property type="evidence" value="ECO:0007669"/>
    <property type="project" value="UniProtKB-EC"/>
</dbReference>
<dbReference type="Gene3D" id="2.30.40.10">
    <property type="entry name" value="Urease, subunit C, domain 1"/>
    <property type="match status" value="1"/>
</dbReference>
<evidence type="ECO:0000256" key="3">
    <source>
        <dbReference type="ARBA" id="ARBA00022801"/>
    </source>
</evidence>
<keyword evidence="4" id="KW-0464">Manganese</keyword>
<comment type="caution">
    <text evidence="8">The sequence shown here is derived from an EMBL/GenBank/DDBJ whole genome shotgun (WGS) entry which is preliminary data.</text>
</comment>
<evidence type="ECO:0000259" key="7">
    <source>
        <dbReference type="Pfam" id="PF13382"/>
    </source>
</evidence>
<dbReference type="Pfam" id="PF13382">
    <property type="entry name" value="Adenine_deam_C"/>
    <property type="match status" value="1"/>
</dbReference>
<protein>
    <recommendedName>
        <fullName evidence="2">adenine deaminase</fullName>
        <ecNumber evidence="2">3.5.4.2</ecNumber>
    </recommendedName>
</protein>
<evidence type="ECO:0000256" key="1">
    <source>
        <dbReference type="ARBA" id="ARBA00006773"/>
    </source>
</evidence>
<proteinExistence type="inferred from homology"/>
<keyword evidence="3 8" id="KW-0378">Hydrolase</keyword>
<evidence type="ECO:0000256" key="2">
    <source>
        <dbReference type="ARBA" id="ARBA00012782"/>
    </source>
</evidence>
<dbReference type="InterPro" id="IPR026912">
    <property type="entry name" value="Adenine_deam_C"/>
</dbReference>
<dbReference type="EC" id="3.5.4.2" evidence="2"/>
<evidence type="ECO:0000259" key="6">
    <source>
        <dbReference type="Pfam" id="PF01979"/>
    </source>
</evidence>
<name>A0A6M0T1G1_CLOBO</name>
<feature type="domain" description="Amidohydrolase-related" evidence="6">
    <location>
        <begin position="2"/>
        <end position="231"/>
    </location>
</feature>
<dbReference type="GO" id="GO:0006146">
    <property type="term" value="P:adenine catabolic process"/>
    <property type="evidence" value="ECO:0007669"/>
    <property type="project" value="InterPro"/>
</dbReference>
<dbReference type="Proteomes" id="UP000473089">
    <property type="component" value="Unassembled WGS sequence"/>
</dbReference>
<dbReference type="Gene3D" id="3.20.20.140">
    <property type="entry name" value="Metal-dependent hydrolases"/>
    <property type="match status" value="1"/>
</dbReference>
<organism evidence="8 9">
    <name type="scientific">Clostridium botulinum</name>
    <dbReference type="NCBI Taxonomy" id="1491"/>
    <lineage>
        <taxon>Bacteria</taxon>
        <taxon>Bacillati</taxon>
        <taxon>Bacillota</taxon>
        <taxon>Clostridia</taxon>
        <taxon>Eubacteriales</taxon>
        <taxon>Clostridiaceae</taxon>
        <taxon>Clostridium</taxon>
    </lineage>
</organism>
<evidence type="ECO:0000256" key="5">
    <source>
        <dbReference type="ARBA" id="ARBA00047720"/>
    </source>
</evidence>